<keyword evidence="2" id="KW-1185">Reference proteome</keyword>
<evidence type="ECO:0000313" key="1">
    <source>
        <dbReference type="EMBL" id="MPC42596.1"/>
    </source>
</evidence>
<comment type="caution">
    <text evidence="1">The sequence shown here is derived from an EMBL/GenBank/DDBJ whole genome shotgun (WGS) entry which is preliminary data.</text>
</comment>
<sequence>MRREEVSEAGTVRVMQLAMFRKAISPSVSLAVPERVLVWDLHDATSDDVNAYLGSNSQTLLRFTFAISKSSI</sequence>
<organism evidence="1 2">
    <name type="scientific">Portunus trituberculatus</name>
    <name type="common">Swimming crab</name>
    <name type="synonym">Neptunus trituberculatus</name>
    <dbReference type="NCBI Taxonomy" id="210409"/>
    <lineage>
        <taxon>Eukaryota</taxon>
        <taxon>Metazoa</taxon>
        <taxon>Ecdysozoa</taxon>
        <taxon>Arthropoda</taxon>
        <taxon>Crustacea</taxon>
        <taxon>Multicrustacea</taxon>
        <taxon>Malacostraca</taxon>
        <taxon>Eumalacostraca</taxon>
        <taxon>Eucarida</taxon>
        <taxon>Decapoda</taxon>
        <taxon>Pleocyemata</taxon>
        <taxon>Brachyura</taxon>
        <taxon>Eubrachyura</taxon>
        <taxon>Portunoidea</taxon>
        <taxon>Portunidae</taxon>
        <taxon>Portuninae</taxon>
        <taxon>Portunus</taxon>
    </lineage>
</organism>
<evidence type="ECO:0000313" key="2">
    <source>
        <dbReference type="Proteomes" id="UP000324222"/>
    </source>
</evidence>
<protein>
    <submittedName>
        <fullName evidence="1">Uncharacterized protein</fullName>
    </submittedName>
</protein>
<accession>A0A5B7FBB8</accession>
<dbReference type="Proteomes" id="UP000324222">
    <property type="component" value="Unassembled WGS sequence"/>
</dbReference>
<reference evidence="1 2" key="1">
    <citation type="submission" date="2019-05" db="EMBL/GenBank/DDBJ databases">
        <title>Another draft genome of Portunus trituberculatus and its Hox gene families provides insights of decapod evolution.</title>
        <authorList>
            <person name="Jeong J.-H."/>
            <person name="Song I."/>
            <person name="Kim S."/>
            <person name="Choi T."/>
            <person name="Kim D."/>
            <person name="Ryu S."/>
            <person name="Kim W."/>
        </authorList>
    </citation>
    <scope>NUCLEOTIDE SEQUENCE [LARGE SCALE GENOMIC DNA]</scope>
    <source>
        <tissue evidence="1">Muscle</tissue>
    </source>
</reference>
<dbReference type="EMBL" id="VSRR010005495">
    <property type="protein sequence ID" value="MPC42596.1"/>
    <property type="molecule type" value="Genomic_DNA"/>
</dbReference>
<dbReference type="AlphaFoldDB" id="A0A5B7FBB8"/>
<proteinExistence type="predicted"/>
<name>A0A5B7FBB8_PORTR</name>
<gene>
    <name evidence="1" type="ORF">E2C01_036219</name>
</gene>